<dbReference type="InterPro" id="IPR008969">
    <property type="entry name" value="CarboxyPept-like_regulatory"/>
</dbReference>
<keyword evidence="6 7" id="KW-0998">Cell outer membrane</keyword>
<dbReference type="PROSITE" id="PS52016">
    <property type="entry name" value="TONB_DEPENDENT_REC_3"/>
    <property type="match status" value="1"/>
</dbReference>
<dbReference type="Gene3D" id="2.40.170.20">
    <property type="entry name" value="TonB-dependent receptor, beta-barrel domain"/>
    <property type="match status" value="1"/>
</dbReference>
<dbReference type="InterPro" id="IPR039426">
    <property type="entry name" value="TonB-dep_rcpt-like"/>
</dbReference>
<keyword evidence="2 7" id="KW-0813">Transport</keyword>
<evidence type="ECO:0000256" key="8">
    <source>
        <dbReference type="SAM" id="SignalP"/>
    </source>
</evidence>
<dbReference type="SUPFAM" id="SSF49464">
    <property type="entry name" value="Carboxypeptidase regulatory domain-like"/>
    <property type="match status" value="1"/>
</dbReference>
<evidence type="ECO:0000313" key="10">
    <source>
        <dbReference type="EMBL" id="SIS49220.1"/>
    </source>
</evidence>
<dbReference type="InterPro" id="IPR023997">
    <property type="entry name" value="TonB-dep_OMP_SusC/RagA_CS"/>
</dbReference>
<accession>A0ABY1KM57</accession>
<dbReference type="InterPro" id="IPR037066">
    <property type="entry name" value="Plug_dom_sf"/>
</dbReference>
<dbReference type="EMBL" id="FTOB01000002">
    <property type="protein sequence ID" value="SIS49220.1"/>
    <property type="molecule type" value="Genomic_DNA"/>
</dbReference>
<evidence type="ECO:0000313" key="11">
    <source>
        <dbReference type="Proteomes" id="UP000185728"/>
    </source>
</evidence>
<protein>
    <submittedName>
        <fullName evidence="10">TonB-linked outer membrane protein, SusC/RagA family</fullName>
    </submittedName>
</protein>
<dbReference type="InterPro" id="IPR036942">
    <property type="entry name" value="Beta-barrel_TonB_sf"/>
</dbReference>
<dbReference type="InterPro" id="IPR012910">
    <property type="entry name" value="Plug_dom"/>
</dbReference>
<proteinExistence type="inferred from homology"/>
<evidence type="ECO:0000256" key="1">
    <source>
        <dbReference type="ARBA" id="ARBA00004571"/>
    </source>
</evidence>
<name>A0ABY1KM57_9FLAO</name>
<keyword evidence="5 7" id="KW-0472">Membrane</keyword>
<feature type="domain" description="TonB-dependent receptor plug" evidence="9">
    <location>
        <begin position="121"/>
        <end position="228"/>
    </location>
</feature>
<feature type="signal peptide" evidence="8">
    <location>
        <begin position="1"/>
        <end position="29"/>
    </location>
</feature>
<evidence type="ECO:0000259" key="9">
    <source>
        <dbReference type="Pfam" id="PF07715"/>
    </source>
</evidence>
<dbReference type="NCBIfam" id="TIGR04056">
    <property type="entry name" value="OMP_RagA_SusC"/>
    <property type="match status" value="1"/>
</dbReference>
<dbReference type="InterPro" id="IPR023996">
    <property type="entry name" value="TonB-dep_OMP_SusC/RagA"/>
</dbReference>
<keyword evidence="11" id="KW-1185">Reference proteome</keyword>
<feature type="chain" id="PRO_5046957089" evidence="8">
    <location>
        <begin position="30"/>
        <end position="1059"/>
    </location>
</feature>
<reference evidence="10 11" key="1">
    <citation type="submission" date="2017-01" db="EMBL/GenBank/DDBJ databases">
        <authorList>
            <person name="Varghese N."/>
            <person name="Submissions S."/>
        </authorList>
    </citation>
    <scope>NUCLEOTIDE SEQUENCE [LARGE SCALE GENOMIC DNA]</scope>
    <source>
        <strain evidence="10 11">DSM 2061</strain>
    </source>
</reference>
<keyword evidence="3 7" id="KW-1134">Transmembrane beta strand</keyword>
<keyword evidence="4 7" id="KW-0812">Transmembrane</keyword>
<dbReference type="Pfam" id="PF13715">
    <property type="entry name" value="CarbopepD_reg_2"/>
    <property type="match status" value="1"/>
</dbReference>
<evidence type="ECO:0000256" key="6">
    <source>
        <dbReference type="ARBA" id="ARBA00023237"/>
    </source>
</evidence>
<gene>
    <name evidence="10" type="ORF">SAMN05421766_102366</name>
</gene>
<dbReference type="NCBIfam" id="TIGR04057">
    <property type="entry name" value="SusC_RagA_signa"/>
    <property type="match status" value="1"/>
</dbReference>
<comment type="similarity">
    <text evidence="7">Belongs to the TonB-dependent receptor family.</text>
</comment>
<evidence type="ECO:0000256" key="3">
    <source>
        <dbReference type="ARBA" id="ARBA00022452"/>
    </source>
</evidence>
<comment type="caution">
    <text evidence="10">The sequence shown here is derived from an EMBL/GenBank/DDBJ whole genome shotgun (WGS) entry which is preliminary data.</text>
</comment>
<evidence type="ECO:0000256" key="7">
    <source>
        <dbReference type="PROSITE-ProRule" id="PRU01360"/>
    </source>
</evidence>
<sequence>MKNELLLIRNSKLRLMALIVCLCFGFANAQSQSVSGTVSADGAPLPGVSVVVKGTQTGTVTDFDGLYTIKAKPTDVLIFSYIGFATKEVAIKGKSSINITLEEDAAQLDEVIVVGYGTQRKKELTGAVVQVKSEDLAKTTTADIGTALQGQIAGVNITASSGQPGEEANILIRGFSSLLDGQNGPLYVVDGIPYNSDPQLSISEIESIDVLKDAASASIYGTRGAGGVILITTKQGKIGKMDIRVNSEYGVQDITSGTPLMTSSQMTYMEMLRGALSSGKSQGGVNAEIHRNRAWFTNDTQLEDLILNDLAPIQNHSINVSGGKDGLTYNFNASFYDQSGIMINSDYSRFNIRSNTQFTKGKWKIMTGLTFKRDEKTVPNYGVFNKILEYKPFQPDIELGQTELTDVTEDDIDEPGGIGPIKNLGGVARNLNTKEVRDGTSNGANVQIDYKLSKALKFTARGGANFSHTKGVRIIPRLDVYNTAGDLIPPNPWDISLMQTSVTDNNKLTFEGMLNYHKKIGKHDVTLLLVNSLEQTENEYFRAEKRDNADAAVTVFDGYTTGDLITSDGRDYKRTLIGYLGRVQYNYDGKYIFSGSIRRDGSSQFSPQNRWGWFPSASIGWNVSDEPFWEPVKETVNSFKIRVGYGTTGNDRFASYSNQAVVDLGQDYVFGSADVDPSLNSTTETPALGTTQERYANENVKWETSVERNLGVDLAFFNNKLTFSNDVYVSEKKDLLFGVVNPPSTGVFGGNRNSILNIGDMRNTGHEMALKYNHHGKKGFSWNVGVTYAKNVNLVTKTSPNNPVIFLDNSYISQRGPKELVSVIREGYEAAAFFLRETDGVIKTEEELEAYREIDPAASLGQLRYVDQPTVDTDGDGIPDAGDGKIDQDDKVYKGSGSEDFNMGLNIGANYKGVDFSMNWYGSQGAEVMNGSKAYAYQSGTHADIYYSWTTVNTSSDIPYYDGSPNTNSYRDASDYFLEDGSFIRLRNVSLGYSLPRKIIDKMRLAKFRIYVQAQNALTITNYSGFDPEVGNNGFSSRGIDQGTYPVTSQYKVGLQLQF</sequence>
<organism evidence="10 11">
    <name type="scientific">Zobellia uliginosa</name>
    <dbReference type="NCBI Taxonomy" id="143224"/>
    <lineage>
        <taxon>Bacteria</taxon>
        <taxon>Pseudomonadati</taxon>
        <taxon>Bacteroidota</taxon>
        <taxon>Flavobacteriia</taxon>
        <taxon>Flavobacteriales</taxon>
        <taxon>Flavobacteriaceae</taxon>
        <taxon>Zobellia</taxon>
    </lineage>
</organism>
<dbReference type="Gene3D" id="2.170.130.10">
    <property type="entry name" value="TonB-dependent receptor, plug domain"/>
    <property type="match status" value="1"/>
</dbReference>
<dbReference type="Gene3D" id="2.60.40.1120">
    <property type="entry name" value="Carboxypeptidase-like, regulatory domain"/>
    <property type="match status" value="1"/>
</dbReference>
<dbReference type="Pfam" id="PF07715">
    <property type="entry name" value="Plug"/>
    <property type="match status" value="1"/>
</dbReference>
<keyword evidence="8" id="KW-0732">Signal</keyword>
<dbReference type="SUPFAM" id="SSF56935">
    <property type="entry name" value="Porins"/>
    <property type="match status" value="1"/>
</dbReference>
<evidence type="ECO:0000256" key="2">
    <source>
        <dbReference type="ARBA" id="ARBA00022448"/>
    </source>
</evidence>
<evidence type="ECO:0000256" key="4">
    <source>
        <dbReference type="ARBA" id="ARBA00022692"/>
    </source>
</evidence>
<evidence type="ECO:0000256" key="5">
    <source>
        <dbReference type="ARBA" id="ARBA00023136"/>
    </source>
</evidence>
<dbReference type="Proteomes" id="UP000185728">
    <property type="component" value="Unassembled WGS sequence"/>
</dbReference>
<comment type="subcellular location">
    <subcellularLocation>
        <location evidence="1 7">Cell outer membrane</location>
        <topology evidence="1 7">Multi-pass membrane protein</topology>
    </subcellularLocation>
</comment>